<dbReference type="SMART" id="SM00043">
    <property type="entry name" value="CY"/>
    <property type="match status" value="1"/>
</dbReference>
<dbReference type="GO" id="GO:0015020">
    <property type="term" value="F:glucuronosyltransferase activity"/>
    <property type="evidence" value="ECO:0007669"/>
    <property type="project" value="UniProtKB-EC"/>
</dbReference>
<reference evidence="13 14" key="1">
    <citation type="submission" date="2022-04" db="EMBL/GenBank/DDBJ databases">
        <title>Chromosome-level reference genomes for two strains of Caenorhabditis briggsae: an improved platform for comparative genomics.</title>
        <authorList>
            <person name="Stevens L."/>
            <person name="Andersen E."/>
        </authorList>
    </citation>
    <scope>NUCLEOTIDE SEQUENCE [LARGE SCALE GENOMIC DNA]</scope>
    <source>
        <strain evidence="13">VX34</strain>
        <tissue evidence="13">Whole-organism</tissue>
    </source>
</reference>
<dbReference type="InterPro" id="IPR046350">
    <property type="entry name" value="Cystatin_sf"/>
</dbReference>
<evidence type="ECO:0000256" key="11">
    <source>
        <dbReference type="SAM" id="Phobius"/>
    </source>
</evidence>
<evidence type="ECO:0000256" key="7">
    <source>
        <dbReference type="ARBA" id="ARBA00022729"/>
    </source>
</evidence>
<dbReference type="EC" id="2.4.1.17" evidence="3"/>
<evidence type="ECO:0000256" key="9">
    <source>
        <dbReference type="ARBA" id="ARBA00023136"/>
    </source>
</evidence>
<feature type="domain" description="Cystatin" evidence="12">
    <location>
        <begin position="6"/>
        <end position="117"/>
    </location>
</feature>
<gene>
    <name evidence="13" type="ORF">L5515_010935</name>
</gene>
<evidence type="ECO:0000256" key="2">
    <source>
        <dbReference type="ARBA" id="ARBA00009995"/>
    </source>
</evidence>
<dbReference type="AlphaFoldDB" id="A0AAE9ENG9"/>
<evidence type="ECO:0000256" key="8">
    <source>
        <dbReference type="ARBA" id="ARBA00022989"/>
    </source>
</evidence>
<evidence type="ECO:0000256" key="1">
    <source>
        <dbReference type="ARBA" id="ARBA00004167"/>
    </source>
</evidence>
<dbReference type="Pfam" id="PF00201">
    <property type="entry name" value="UDPGT"/>
    <property type="match status" value="1"/>
</dbReference>
<dbReference type="EMBL" id="CP092623">
    <property type="protein sequence ID" value="UMM27809.1"/>
    <property type="molecule type" value="Genomic_DNA"/>
</dbReference>
<evidence type="ECO:0000313" key="13">
    <source>
        <dbReference type="EMBL" id="UMM27809.1"/>
    </source>
</evidence>
<dbReference type="Gene3D" id="3.40.50.2000">
    <property type="entry name" value="Glycogen Phosphorylase B"/>
    <property type="match status" value="1"/>
</dbReference>
<accession>A0AAE9ENG9</accession>
<dbReference type="SUPFAM" id="SSF53756">
    <property type="entry name" value="UDP-Glycosyltransferase/glycogen phosphorylase"/>
    <property type="match status" value="1"/>
</dbReference>
<keyword evidence="9 11" id="KW-0472">Membrane</keyword>
<dbReference type="InterPro" id="IPR000010">
    <property type="entry name" value="Cystatin_dom"/>
</dbReference>
<keyword evidence="14" id="KW-1185">Reference proteome</keyword>
<evidence type="ECO:0000256" key="6">
    <source>
        <dbReference type="ARBA" id="ARBA00022692"/>
    </source>
</evidence>
<dbReference type="CDD" id="cd00042">
    <property type="entry name" value="CY"/>
    <property type="match status" value="2"/>
</dbReference>
<dbReference type="InterPro" id="IPR002213">
    <property type="entry name" value="UDP_glucos_trans"/>
</dbReference>
<comment type="similarity">
    <text evidence="2">Belongs to the UDP-glycosyltransferase family.</text>
</comment>
<dbReference type="FunFam" id="3.40.50.2000:FF:000038">
    <property type="entry name" value="UDP-GlucuronosylTransferase"/>
    <property type="match status" value="1"/>
</dbReference>
<evidence type="ECO:0000256" key="4">
    <source>
        <dbReference type="ARBA" id="ARBA00022676"/>
    </source>
</evidence>
<evidence type="ECO:0000256" key="10">
    <source>
        <dbReference type="ARBA" id="ARBA00047475"/>
    </source>
</evidence>
<evidence type="ECO:0000259" key="12">
    <source>
        <dbReference type="SMART" id="SM00043"/>
    </source>
</evidence>
<keyword evidence="4" id="KW-0328">Glycosyltransferase</keyword>
<protein>
    <recommendedName>
        <fullName evidence="3">glucuronosyltransferase</fullName>
        <ecNumber evidence="3">2.4.1.17</ecNumber>
    </recommendedName>
</protein>
<dbReference type="Pfam" id="PF00031">
    <property type="entry name" value="Cystatin"/>
    <property type="match status" value="1"/>
</dbReference>
<proteinExistence type="inferred from homology"/>
<dbReference type="PANTHER" id="PTHR48043:SF131">
    <property type="entry name" value="GLUCURONOSYLTRANSFERASE"/>
    <property type="match status" value="1"/>
</dbReference>
<comment type="subcellular location">
    <subcellularLocation>
        <location evidence="1">Membrane</location>
        <topology evidence="1">Single-pass membrane protein</topology>
    </subcellularLocation>
</comment>
<evidence type="ECO:0000313" key="14">
    <source>
        <dbReference type="Proteomes" id="UP000829354"/>
    </source>
</evidence>
<keyword evidence="6 11" id="KW-0812">Transmembrane</keyword>
<dbReference type="Gene3D" id="3.10.450.10">
    <property type="match status" value="2"/>
</dbReference>
<dbReference type="PANTHER" id="PTHR48043">
    <property type="entry name" value="EG:EG0003.4 PROTEIN-RELATED"/>
    <property type="match status" value="1"/>
</dbReference>
<name>A0AAE9ENG9_CAEBR</name>
<evidence type="ECO:0000256" key="5">
    <source>
        <dbReference type="ARBA" id="ARBA00022679"/>
    </source>
</evidence>
<dbReference type="SUPFAM" id="SSF54403">
    <property type="entry name" value="Cystatin/monellin"/>
    <property type="match status" value="2"/>
</dbReference>
<evidence type="ECO:0000256" key="3">
    <source>
        <dbReference type="ARBA" id="ARBA00012544"/>
    </source>
</evidence>
<keyword evidence="8 11" id="KW-1133">Transmembrane helix</keyword>
<sequence length="725" mass="80699">MTANGQMAGGLSDANATEYTGSAWKSIPEINGQNNGGNYLVPIKVLKAQVQVVAGTNTILEVLVGESTCAKGGPIQAKQITAANCPLKANGQRAIYKVTIWEKVWENFTQITAEKVLKAQRQVVSGFRTTLEILVGESERPKESLPVDLITAANSLLKDNGQRAIYKVTIWEKVWENFTQITAEKIESDGNELQMRLLSVLCLLATICSVNSYKILFYSNLFGHSHVKMLAAAADTLTDAGHNVTVLIPVFDTTLKTSLKTTKNVIFVDANDQVEEFVKARTSMLSNMWKQDAANPITLLQRVGKMAEIFSSQCKKVLTDTELIEKMKAENYDLAVTEPFDSCAYPFFEAINIRAHVAVLSSSRLDHVSDVIGQPAAPSYNPGLLSANGDKMTMLQRFVNVIQYMCGSYFFSYVGDVEAAMAKEINPTWRTWRETVPEASFILTNQIPLLDFPAPTFDKIVPVGGLSVITDKKAMKLPEKWDKILSLRKNNVFISFGSNARSLDMPLEYKNSLLQVIRNMPDTSFIWKYEDLTDKFTEGVENVYLGDWLPQNELLADPRLNVFITHGGLGSVTELSMMGTPAVMIPLFADQSRNAQMLKRHGGAAVLTKTDLANTKLVQDTIQDVLANPKYRENAERLAEMLNNQPTNPKETLVKYVEFAARFGKLPSLDNYGRHQSFIQYFFLDVIAIIALIAVVSSYISYRILKCVVRRCFGSRCSEVKSKEE</sequence>
<dbReference type="Proteomes" id="UP000829354">
    <property type="component" value="Chromosome IV"/>
</dbReference>
<dbReference type="GO" id="GO:0004869">
    <property type="term" value="F:cysteine-type endopeptidase inhibitor activity"/>
    <property type="evidence" value="ECO:0007669"/>
    <property type="project" value="InterPro"/>
</dbReference>
<dbReference type="InterPro" id="IPR050271">
    <property type="entry name" value="UDP-glycosyltransferase"/>
</dbReference>
<comment type="catalytic activity">
    <reaction evidence="10">
        <text>glucuronate acceptor + UDP-alpha-D-glucuronate = acceptor beta-D-glucuronoside + UDP + H(+)</text>
        <dbReference type="Rhea" id="RHEA:21032"/>
        <dbReference type="ChEBI" id="CHEBI:15378"/>
        <dbReference type="ChEBI" id="CHEBI:58052"/>
        <dbReference type="ChEBI" id="CHEBI:58223"/>
        <dbReference type="ChEBI" id="CHEBI:132367"/>
        <dbReference type="ChEBI" id="CHEBI:132368"/>
        <dbReference type="EC" id="2.4.1.17"/>
    </reaction>
</comment>
<dbReference type="GO" id="GO:0016020">
    <property type="term" value="C:membrane"/>
    <property type="evidence" value="ECO:0007669"/>
    <property type="project" value="UniProtKB-SubCell"/>
</dbReference>
<keyword evidence="5" id="KW-0808">Transferase</keyword>
<dbReference type="CDD" id="cd03784">
    <property type="entry name" value="GT1_Gtf-like"/>
    <property type="match status" value="1"/>
</dbReference>
<feature type="transmembrane region" description="Helical" evidence="11">
    <location>
        <begin position="678"/>
        <end position="702"/>
    </location>
</feature>
<organism evidence="13 14">
    <name type="scientific">Caenorhabditis briggsae</name>
    <dbReference type="NCBI Taxonomy" id="6238"/>
    <lineage>
        <taxon>Eukaryota</taxon>
        <taxon>Metazoa</taxon>
        <taxon>Ecdysozoa</taxon>
        <taxon>Nematoda</taxon>
        <taxon>Chromadorea</taxon>
        <taxon>Rhabditida</taxon>
        <taxon>Rhabditina</taxon>
        <taxon>Rhabditomorpha</taxon>
        <taxon>Rhabditoidea</taxon>
        <taxon>Rhabditidae</taxon>
        <taxon>Peloderinae</taxon>
        <taxon>Caenorhabditis</taxon>
    </lineage>
</organism>
<keyword evidence="7" id="KW-0732">Signal</keyword>